<dbReference type="SUPFAM" id="SSF53474">
    <property type="entry name" value="alpha/beta-Hydrolases"/>
    <property type="match status" value="1"/>
</dbReference>
<dbReference type="InterPro" id="IPR002018">
    <property type="entry name" value="CarbesteraseB"/>
</dbReference>
<dbReference type="InterPro" id="IPR029058">
    <property type="entry name" value="AB_hydrolase_fold"/>
</dbReference>
<dbReference type="EMBL" id="LACB01000021">
    <property type="protein sequence ID" value="KAJ9491965.1"/>
    <property type="molecule type" value="Genomic_DNA"/>
</dbReference>
<accession>A0AAI9TRB9</accession>
<reference evidence="2" key="2">
    <citation type="journal article" date="2016" name="Fungal Biol.">
        <title>Ochratoxin A production by Penicillium thymicola.</title>
        <authorList>
            <person name="Nguyen H.D.T."/>
            <person name="McMullin D.R."/>
            <person name="Ponomareva E."/>
            <person name="Riley R."/>
            <person name="Pomraning K.R."/>
            <person name="Baker S.E."/>
            <person name="Seifert K.A."/>
        </authorList>
    </citation>
    <scope>NUCLEOTIDE SEQUENCE</scope>
    <source>
        <strain evidence="2">DAOM 180753</strain>
    </source>
</reference>
<sequence length="134" mass="15319">MIYNCPLRESARIRLSQHVPTWRYLYHGNFSNVSPIAWLGAYHGSEIPIVFGTYDKFRAIPPSAREVEVSEYMQGAWVAFAKDPFMGLRQYGWPQFSFDEPTLIHLALNNTVEAIFTSASPWDTSCEAPTRSEL</sequence>
<protein>
    <recommendedName>
        <fullName evidence="1">Carboxylesterase type B domain-containing protein</fullName>
    </recommendedName>
</protein>
<reference evidence="2" key="1">
    <citation type="submission" date="2015-06" db="EMBL/GenBank/DDBJ databases">
        <authorList>
            <person name="Nguyen H."/>
        </authorList>
    </citation>
    <scope>NUCLEOTIDE SEQUENCE</scope>
    <source>
        <strain evidence="2">DAOM 180753</strain>
    </source>
</reference>
<organism evidence="2 3">
    <name type="scientific">Penicillium thymicola</name>
    <dbReference type="NCBI Taxonomy" id="293382"/>
    <lineage>
        <taxon>Eukaryota</taxon>
        <taxon>Fungi</taxon>
        <taxon>Dikarya</taxon>
        <taxon>Ascomycota</taxon>
        <taxon>Pezizomycotina</taxon>
        <taxon>Eurotiomycetes</taxon>
        <taxon>Eurotiomycetidae</taxon>
        <taxon>Eurotiales</taxon>
        <taxon>Aspergillaceae</taxon>
        <taxon>Penicillium</taxon>
    </lineage>
</organism>
<feature type="domain" description="Carboxylesterase type B" evidence="1">
    <location>
        <begin position="2"/>
        <end position="113"/>
    </location>
</feature>
<name>A0AAI9TRB9_PENTH</name>
<dbReference type="Proteomes" id="UP001227192">
    <property type="component" value="Unassembled WGS sequence"/>
</dbReference>
<evidence type="ECO:0000259" key="1">
    <source>
        <dbReference type="Pfam" id="PF00135"/>
    </source>
</evidence>
<proteinExistence type="predicted"/>
<dbReference type="AlphaFoldDB" id="A0AAI9TRB9"/>
<comment type="caution">
    <text evidence="2">The sequence shown here is derived from an EMBL/GenBank/DDBJ whole genome shotgun (WGS) entry which is preliminary data.</text>
</comment>
<keyword evidence="3" id="KW-1185">Reference proteome</keyword>
<dbReference type="GO" id="GO:0072330">
    <property type="term" value="P:monocarboxylic acid biosynthetic process"/>
    <property type="evidence" value="ECO:0007669"/>
    <property type="project" value="UniProtKB-ARBA"/>
</dbReference>
<dbReference type="Gene3D" id="3.40.50.1820">
    <property type="entry name" value="alpha/beta hydrolase"/>
    <property type="match status" value="1"/>
</dbReference>
<dbReference type="Pfam" id="PF00135">
    <property type="entry name" value="COesterase"/>
    <property type="match status" value="1"/>
</dbReference>
<gene>
    <name evidence="2" type="ORF">VN97_g1278</name>
</gene>
<evidence type="ECO:0000313" key="3">
    <source>
        <dbReference type="Proteomes" id="UP001227192"/>
    </source>
</evidence>
<evidence type="ECO:0000313" key="2">
    <source>
        <dbReference type="EMBL" id="KAJ9491965.1"/>
    </source>
</evidence>
<dbReference type="GO" id="GO:0017000">
    <property type="term" value="P:antibiotic biosynthetic process"/>
    <property type="evidence" value="ECO:0007669"/>
    <property type="project" value="UniProtKB-ARBA"/>
</dbReference>